<feature type="non-terminal residue" evidence="2">
    <location>
        <position position="1"/>
    </location>
</feature>
<evidence type="ECO:0000256" key="1">
    <source>
        <dbReference type="SAM" id="MobiDB-lite"/>
    </source>
</evidence>
<evidence type="ECO:0000313" key="2">
    <source>
        <dbReference type="EMBL" id="EOB05378.1"/>
    </source>
</evidence>
<dbReference type="Proteomes" id="UP000296049">
    <property type="component" value="Unassembled WGS sequence"/>
</dbReference>
<name>R0LY64_ANAPL</name>
<accession>R0LY64</accession>
<feature type="region of interest" description="Disordered" evidence="1">
    <location>
        <begin position="35"/>
        <end position="54"/>
    </location>
</feature>
<dbReference type="EMBL" id="KB742693">
    <property type="protein sequence ID" value="EOB05378.1"/>
    <property type="molecule type" value="Genomic_DNA"/>
</dbReference>
<organism evidence="2 3">
    <name type="scientific">Anas platyrhynchos</name>
    <name type="common">Mallard</name>
    <name type="synonym">Anas boschas</name>
    <dbReference type="NCBI Taxonomy" id="8839"/>
    <lineage>
        <taxon>Eukaryota</taxon>
        <taxon>Metazoa</taxon>
        <taxon>Chordata</taxon>
        <taxon>Craniata</taxon>
        <taxon>Vertebrata</taxon>
        <taxon>Euteleostomi</taxon>
        <taxon>Archelosauria</taxon>
        <taxon>Archosauria</taxon>
        <taxon>Dinosauria</taxon>
        <taxon>Saurischia</taxon>
        <taxon>Theropoda</taxon>
        <taxon>Coelurosauria</taxon>
        <taxon>Aves</taxon>
        <taxon>Neognathae</taxon>
        <taxon>Galloanserae</taxon>
        <taxon>Anseriformes</taxon>
        <taxon>Anatidae</taxon>
        <taxon>Anatinae</taxon>
        <taxon>Anas</taxon>
    </lineage>
</organism>
<feature type="region of interest" description="Disordered" evidence="1">
    <location>
        <begin position="151"/>
        <end position="190"/>
    </location>
</feature>
<protein>
    <submittedName>
        <fullName evidence="2">XK-related protein 5</fullName>
    </submittedName>
</protein>
<dbReference type="AlphaFoldDB" id="R0LY64"/>
<keyword evidence="3" id="KW-1185">Reference proteome</keyword>
<feature type="non-terminal residue" evidence="2">
    <location>
        <position position="251"/>
    </location>
</feature>
<reference evidence="3" key="1">
    <citation type="journal article" date="2013" name="Nat. Genet.">
        <title>The duck genome and transcriptome provide insight into an avian influenza virus reservoir species.</title>
        <authorList>
            <person name="Huang Y."/>
            <person name="Li Y."/>
            <person name="Burt D.W."/>
            <person name="Chen H."/>
            <person name="Zhang Y."/>
            <person name="Qian W."/>
            <person name="Kim H."/>
            <person name="Gan S."/>
            <person name="Zhao Y."/>
            <person name="Li J."/>
            <person name="Yi K."/>
            <person name="Feng H."/>
            <person name="Zhu P."/>
            <person name="Li B."/>
            <person name="Liu Q."/>
            <person name="Fairley S."/>
            <person name="Magor K.E."/>
            <person name="Du Z."/>
            <person name="Hu X."/>
            <person name="Goodman L."/>
            <person name="Tafer H."/>
            <person name="Vignal A."/>
            <person name="Lee T."/>
            <person name="Kim K.W."/>
            <person name="Sheng Z."/>
            <person name="An Y."/>
            <person name="Searle S."/>
            <person name="Herrero J."/>
            <person name="Groenen M.A."/>
            <person name="Crooijmans R.P."/>
            <person name="Faraut T."/>
            <person name="Cai Q."/>
            <person name="Webster R.G."/>
            <person name="Aldridge J.R."/>
            <person name="Warren W.C."/>
            <person name="Bartschat S."/>
            <person name="Kehr S."/>
            <person name="Marz M."/>
            <person name="Stadler P.F."/>
            <person name="Smith J."/>
            <person name="Kraus R.H."/>
            <person name="Zhao Y."/>
            <person name="Ren L."/>
            <person name="Fei J."/>
            <person name="Morisson M."/>
            <person name="Kaiser P."/>
            <person name="Griffin D.K."/>
            <person name="Rao M."/>
            <person name="Pitel F."/>
            <person name="Wang J."/>
            <person name="Li N."/>
        </authorList>
    </citation>
    <scope>NUCLEOTIDE SEQUENCE [LARGE SCALE GENOMIC DNA]</scope>
</reference>
<feature type="region of interest" description="Disordered" evidence="1">
    <location>
        <begin position="224"/>
        <end position="251"/>
    </location>
</feature>
<gene>
    <name evidence="2" type="ORF">Anapl_09894</name>
</gene>
<sequence length="251" mass="25634">GAAALVVYYSLLHPKSAEIWEGFLEKSCRAAAARDDQDAGSSSQTGQSLGISGDGECLEVEGTTTAPEKGNGSSLLQVRGCLEDAWTTHHHWLLVRLALKTGDVSQINAAFGDGGVGEVYAGRAWPGAELCLPTREIAPVRLRSDPRDAKLGVVRKGGGSKGEVGDEAAQEDGAGQEPAPRPATSLPSSSSVVLDEVSSVYFTANARGITSAGVMTATATSTTLLQGDNEARPPPGCLAGGGGGRGEDSSL</sequence>
<proteinExistence type="predicted"/>
<evidence type="ECO:0000313" key="3">
    <source>
        <dbReference type="Proteomes" id="UP000296049"/>
    </source>
</evidence>